<sequence>MALRTRYRRRSTRSRRAATRPSRRPAYRGRTRVSRRRPMISRRRILNITSRKKSDTMMAWSNVTVPRTPASSTFSGAVPTLTGDGNGFVNDPYMFLWCATARDYDLANGGTEGAIHDQATRTAQTCFIRGLKENIMIQTNNGVPWQWRRLIFSMKGIAGILEDANGFQLRAETSAGNMRAVSEIRDSNQNALVDRLFRGDRGEDWSEYINAPVDTKQVTVHYDRTRTIAAGNESGMLRQYKFWHPFNKNIVYNDVEDGGGTNDGAYSTLAKPGMGDVLVMDLFQPRSGADLTARLIFRPNATLYWHER</sequence>
<proteinExistence type="predicted"/>
<dbReference type="EMBL" id="MW678948">
    <property type="protein sequence ID" value="QXN75610.1"/>
    <property type="molecule type" value="Genomic_DNA"/>
</dbReference>
<reference evidence="2" key="1">
    <citation type="submission" date="2021-02" db="EMBL/GenBank/DDBJ databases">
        <title>Agricultural practices are the primary influencer of seasonal variation in a dryland aerobiome.</title>
        <authorList>
            <person name="Finn D.R."/>
            <person name="Maldonado J."/>
            <person name="Schmidlin K."/>
            <person name="Kraberger S."/>
            <person name="Fontenele R.S."/>
            <person name="Herckes P."/>
            <person name="Fraser M."/>
            <person name="Garcia-Pichel F."/>
            <person name="Varsani A."/>
        </authorList>
    </citation>
    <scope>NUCLEOTIDE SEQUENCE</scope>
    <source>
        <strain evidence="2">D7_908</strain>
    </source>
</reference>
<accession>A0A8F5RBD3</accession>
<protein>
    <submittedName>
        <fullName evidence="2">Capsid protein</fullName>
    </submittedName>
</protein>
<evidence type="ECO:0000256" key="1">
    <source>
        <dbReference type="SAM" id="MobiDB-lite"/>
    </source>
</evidence>
<evidence type="ECO:0000313" key="2">
    <source>
        <dbReference type="EMBL" id="QXN75610.1"/>
    </source>
</evidence>
<feature type="region of interest" description="Disordered" evidence="1">
    <location>
        <begin position="1"/>
        <end position="34"/>
    </location>
</feature>
<name>A0A8F5RBD3_9VIRU</name>
<organism evidence="2">
    <name type="scientific">Genomoviridae sp</name>
    <dbReference type="NCBI Taxonomy" id="2202565"/>
    <lineage>
        <taxon>Viruses</taxon>
        <taxon>Monodnaviria</taxon>
        <taxon>Shotokuvirae</taxon>
        <taxon>Cressdnaviricota</taxon>
        <taxon>Repensiviricetes</taxon>
        <taxon>Geplafuvirales</taxon>
        <taxon>Genomoviridae</taxon>
    </lineage>
</organism>